<evidence type="ECO:0000313" key="3">
    <source>
        <dbReference type="Proteomes" id="UP000696280"/>
    </source>
</evidence>
<keyword evidence="1" id="KW-0812">Transmembrane</keyword>
<comment type="caution">
    <text evidence="2">The sequence shown here is derived from an EMBL/GenBank/DDBJ whole genome shotgun (WGS) entry which is preliminary data.</text>
</comment>
<sequence length="290" mass="31856">MSYNSSLRYERDPDIAGPGVLIGFALPGIIATLAAASRALLPLENTTTSLSARSVRDKFKNRVFRVLGFSGSHAAEDAARLLMPVMDNFLLSLRDQQLNTGLLIIILAYPKSPIASSLDAFYQVYICAGDTTDFEVWRANIPKSTSVLTRPFGIPTGTYLRSGTFGRFLPSLVAEVIFPKAYLALTCAFLVIFEFIILILNASNASVSKEWGFGQLLPTFMIVLPFFTLAGTVTQTREKLRLERALRQYESPADQGMAATPDRAVSIGLIESPQAHYRGPILPTTRNPTW</sequence>
<proteinExistence type="predicted"/>
<evidence type="ECO:0000313" key="2">
    <source>
        <dbReference type="EMBL" id="CAG8959925.1"/>
    </source>
</evidence>
<reference evidence="2" key="1">
    <citation type="submission" date="2021-07" db="EMBL/GenBank/DDBJ databases">
        <authorList>
            <person name="Durling M."/>
        </authorList>
    </citation>
    <scope>NUCLEOTIDE SEQUENCE</scope>
</reference>
<feature type="transmembrane region" description="Helical" evidence="1">
    <location>
        <begin position="212"/>
        <end position="234"/>
    </location>
</feature>
<gene>
    <name evidence="2" type="ORF">HYFRA_00012642</name>
</gene>
<dbReference type="EMBL" id="CAJVRL010000094">
    <property type="protein sequence ID" value="CAG8959925.1"/>
    <property type="molecule type" value="Genomic_DNA"/>
</dbReference>
<feature type="transmembrane region" description="Helical" evidence="1">
    <location>
        <begin position="181"/>
        <end position="200"/>
    </location>
</feature>
<keyword evidence="3" id="KW-1185">Reference proteome</keyword>
<dbReference type="PANTHER" id="PTHR37577">
    <property type="entry name" value="INTEGRAL MEMBRANE PROTEIN"/>
    <property type="match status" value="1"/>
</dbReference>
<dbReference type="PANTHER" id="PTHR37577:SF1">
    <property type="entry name" value="INTEGRAL MEMBRANE PROTEIN"/>
    <property type="match status" value="1"/>
</dbReference>
<organism evidence="2 3">
    <name type="scientific">Hymenoscyphus fraxineus</name>
    <dbReference type="NCBI Taxonomy" id="746836"/>
    <lineage>
        <taxon>Eukaryota</taxon>
        <taxon>Fungi</taxon>
        <taxon>Dikarya</taxon>
        <taxon>Ascomycota</taxon>
        <taxon>Pezizomycotina</taxon>
        <taxon>Leotiomycetes</taxon>
        <taxon>Helotiales</taxon>
        <taxon>Helotiaceae</taxon>
        <taxon>Hymenoscyphus</taxon>
    </lineage>
</organism>
<dbReference type="InterPro" id="IPR053018">
    <property type="entry name" value="Elsinochrome_Biosynth-Asso"/>
</dbReference>
<keyword evidence="1" id="KW-1133">Transmembrane helix</keyword>
<dbReference type="OrthoDB" id="5427664at2759"/>
<accession>A0A9N9L917</accession>
<keyword evidence="1" id="KW-0472">Membrane</keyword>
<protein>
    <submittedName>
        <fullName evidence="2">Uncharacterized protein</fullName>
    </submittedName>
</protein>
<dbReference type="AlphaFoldDB" id="A0A9N9L917"/>
<dbReference type="Proteomes" id="UP000696280">
    <property type="component" value="Unassembled WGS sequence"/>
</dbReference>
<name>A0A9N9L917_9HELO</name>
<feature type="transmembrane region" description="Helical" evidence="1">
    <location>
        <begin position="20"/>
        <end position="41"/>
    </location>
</feature>
<evidence type="ECO:0000256" key="1">
    <source>
        <dbReference type="SAM" id="Phobius"/>
    </source>
</evidence>